<dbReference type="NCBIfam" id="NF009114">
    <property type="entry name" value="PRK12464.1"/>
    <property type="match status" value="1"/>
</dbReference>
<evidence type="ECO:0000259" key="11">
    <source>
        <dbReference type="Pfam" id="PF08436"/>
    </source>
</evidence>
<dbReference type="EC" id="1.1.1.267" evidence="9"/>
<evidence type="ECO:0000256" key="9">
    <source>
        <dbReference type="HAMAP-Rule" id="MF_00183"/>
    </source>
</evidence>
<reference evidence="13 14" key="1">
    <citation type="submission" date="2020-10" db="EMBL/GenBank/DDBJ databases">
        <title>complete genome sequencing of Lysobacter sp. H21R20.</title>
        <authorList>
            <person name="Bae J.-W."/>
            <person name="Lee S.-Y."/>
        </authorList>
    </citation>
    <scope>NUCLEOTIDE SEQUENCE [LARGE SCALE GENOMIC DNA]</scope>
    <source>
        <strain evidence="13 14">H21R20</strain>
    </source>
</reference>
<feature type="binding site" evidence="9">
    <location>
        <position position="137"/>
    </location>
    <ligand>
        <name>NADPH</name>
        <dbReference type="ChEBI" id="CHEBI:57783"/>
    </ligand>
</feature>
<dbReference type="Pfam" id="PF08436">
    <property type="entry name" value="DXP_redisom_C"/>
    <property type="match status" value="1"/>
</dbReference>
<evidence type="ECO:0000259" key="12">
    <source>
        <dbReference type="Pfam" id="PF13288"/>
    </source>
</evidence>
<feature type="domain" description="1-deoxy-D-xylulose 5-phosphate reductoisomerase N-terminal" evidence="10">
    <location>
        <begin position="15"/>
        <end position="143"/>
    </location>
</feature>
<feature type="binding site" evidence="9">
    <location>
        <position position="236"/>
    </location>
    <ligand>
        <name>1-deoxy-D-xylulose 5-phosphate</name>
        <dbReference type="ChEBI" id="CHEBI:57792"/>
    </ligand>
</feature>
<keyword evidence="13" id="KW-0413">Isomerase</keyword>
<feature type="binding site" evidence="9">
    <location>
        <position position="22"/>
    </location>
    <ligand>
        <name>NADPH</name>
        <dbReference type="ChEBI" id="CHEBI:57783"/>
    </ligand>
</feature>
<dbReference type="SUPFAM" id="SSF69055">
    <property type="entry name" value="1-deoxy-D-xylulose-5-phosphate reductoisomerase, C-terminal domain"/>
    <property type="match status" value="1"/>
</dbReference>
<dbReference type="SUPFAM" id="SSF55347">
    <property type="entry name" value="Glyceraldehyde-3-phosphate dehydrogenase-like, C-terminal domain"/>
    <property type="match status" value="1"/>
</dbReference>
<dbReference type="HAMAP" id="MF_00183">
    <property type="entry name" value="DXP_reductoisom"/>
    <property type="match status" value="1"/>
</dbReference>
<feature type="binding site" evidence="9">
    <location>
        <position position="48"/>
    </location>
    <ligand>
        <name>NADPH</name>
        <dbReference type="ChEBI" id="CHEBI:57783"/>
    </ligand>
</feature>
<feature type="binding site" evidence="9">
    <location>
        <position position="162"/>
    </location>
    <ligand>
        <name>1-deoxy-D-xylulose 5-phosphate</name>
        <dbReference type="ChEBI" id="CHEBI:57792"/>
    </ligand>
</feature>
<dbReference type="SUPFAM" id="SSF51735">
    <property type="entry name" value="NAD(P)-binding Rossmann-fold domains"/>
    <property type="match status" value="1"/>
</dbReference>
<gene>
    <name evidence="9" type="primary">dxr</name>
    <name evidence="13" type="ORF">INQ41_09380</name>
</gene>
<feature type="binding site" evidence="9">
    <location>
        <position position="239"/>
    </location>
    <ligand>
        <name>1-deoxy-D-xylulose 5-phosphate</name>
        <dbReference type="ChEBI" id="CHEBI:57792"/>
    </ligand>
</feature>
<keyword evidence="7 9" id="KW-0414">Isoprene biosynthesis</keyword>
<keyword evidence="9" id="KW-0460">Magnesium</keyword>
<dbReference type="Gene3D" id="1.10.1740.10">
    <property type="match status" value="1"/>
</dbReference>
<dbReference type="InterPro" id="IPR036291">
    <property type="entry name" value="NAD(P)-bd_dom_sf"/>
</dbReference>
<evidence type="ECO:0000256" key="8">
    <source>
        <dbReference type="ARBA" id="ARBA00048543"/>
    </source>
</evidence>
<evidence type="ECO:0000259" key="10">
    <source>
        <dbReference type="Pfam" id="PF02670"/>
    </source>
</evidence>
<dbReference type="AlphaFoldDB" id="A0A7S6UEP5"/>
<keyword evidence="14" id="KW-1185">Reference proteome</keyword>
<evidence type="ECO:0000313" key="13">
    <source>
        <dbReference type="EMBL" id="QOW18886.1"/>
    </source>
</evidence>
<feature type="binding site" evidence="9">
    <location>
        <position position="161"/>
    </location>
    <ligand>
        <name>Mn(2+)</name>
        <dbReference type="ChEBI" id="CHEBI:29035"/>
    </ligand>
</feature>
<dbReference type="GO" id="GO:0051484">
    <property type="term" value="P:isopentenyl diphosphate biosynthetic process, methylerythritol 4-phosphate pathway involved in terpenoid biosynthetic process"/>
    <property type="evidence" value="ECO:0007669"/>
    <property type="project" value="TreeGrafter"/>
</dbReference>
<keyword evidence="6 9" id="KW-0464">Manganese</keyword>
<comment type="function">
    <text evidence="9">Catalyzes the NADPH-dependent rearrangement and reduction of 1-deoxy-D-xylulose-5-phosphate (DXP) to 2-C-methyl-D-erythritol 4-phosphate (MEP).</text>
</comment>
<feature type="binding site" evidence="9">
    <location>
        <position position="136"/>
    </location>
    <ligand>
        <name>1-deoxy-D-xylulose 5-phosphate</name>
        <dbReference type="ChEBI" id="CHEBI:57792"/>
    </ligand>
</feature>
<keyword evidence="5 9" id="KW-0560">Oxidoreductase</keyword>
<feature type="binding site" evidence="9">
    <location>
        <position position="21"/>
    </location>
    <ligand>
        <name>NADPH</name>
        <dbReference type="ChEBI" id="CHEBI:57783"/>
    </ligand>
</feature>
<feature type="binding site" evidence="9">
    <location>
        <position position="23"/>
    </location>
    <ligand>
        <name>NADPH</name>
        <dbReference type="ChEBI" id="CHEBI:57783"/>
    </ligand>
</feature>
<dbReference type="InterPro" id="IPR026877">
    <property type="entry name" value="DXPR_C"/>
</dbReference>
<evidence type="ECO:0000256" key="5">
    <source>
        <dbReference type="ARBA" id="ARBA00023002"/>
    </source>
</evidence>
<feature type="binding site" evidence="9">
    <location>
        <position position="47"/>
    </location>
    <ligand>
        <name>NADPH</name>
        <dbReference type="ChEBI" id="CHEBI:57783"/>
    </ligand>
</feature>
<feature type="binding site" evidence="9">
    <location>
        <position position="194"/>
    </location>
    <ligand>
        <name>1-deoxy-D-xylulose 5-phosphate</name>
        <dbReference type="ChEBI" id="CHEBI:57792"/>
    </ligand>
</feature>
<keyword evidence="4 9" id="KW-0521">NADP</keyword>
<dbReference type="GO" id="GO:0030145">
    <property type="term" value="F:manganese ion binding"/>
    <property type="evidence" value="ECO:0007669"/>
    <property type="project" value="TreeGrafter"/>
</dbReference>
<dbReference type="Pfam" id="PF13288">
    <property type="entry name" value="DXPR_C"/>
    <property type="match status" value="1"/>
</dbReference>
<evidence type="ECO:0000256" key="4">
    <source>
        <dbReference type="ARBA" id="ARBA00022857"/>
    </source>
</evidence>
<dbReference type="InterPro" id="IPR036169">
    <property type="entry name" value="DXPR_C_sf"/>
</dbReference>
<dbReference type="EMBL" id="CP063656">
    <property type="protein sequence ID" value="QOW18886.1"/>
    <property type="molecule type" value="Genomic_DNA"/>
</dbReference>
<dbReference type="GO" id="GO:0030604">
    <property type="term" value="F:1-deoxy-D-xylulose-5-phosphate reductoisomerase activity"/>
    <property type="evidence" value="ECO:0007669"/>
    <property type="project" value="UniProtKB-UniRule"/>
</dbReference>
<dbReference type="PANTHER" id="PTHR30525">
    <property type="entry name" value="1-DEOXY-D-XYLULOSE 5-PHOSPHATE REDUCTOISOMERASE"/>
    <property type="match status" value="1"/>
</dbReference>
<dbReference type="FunFam" id="3.40.50.720:FF:000045">
    <property type="entry name" value="1-deoxy-D-xylulose 5-phosphate reductoisomerase"/>
    <property type="match status" value="1"/>
</dbReference>
<accession>A0A7S6UEP5</accession>
<feature type="binding site" evidence="9">
    <location>
        <position position="223"/>
    </location>
    <ligand>
        <name>NADPH</name>
        <dbReference type="ChEBI" id="CHEBI:57783"/>
    </ligand>
</feature>
<keyword evidence="3 9" id="KW-0479">Metal-binding</keyword>
<feature type="binding site" evidence="9">
    <location>
        <position position="24"/>
    </location>
    <ligand>
        <name>NADPH</name>
        <dbReference type="ChEBI" id="CHEBI:57783"/>
    </ligand>
</feature>
<feature type="binding site" evidence="9">
    <location>
        <position position="135"/>
    </location>
    <ligand>
        <name>NADPH</name>
        <dbReference type="ChEBI" id="CHEBI:57783"/>
    </ligand>
</feature>
<dbReference type="GO" id="GO:0016853">
    <property type="term" value="F:isomerase activity"/>
    <property type="evidence" value="ECO:0007669"/>
    <property type="project" value="UniProtKB-KW"/>
</dbReference>
<evidence type="ECO:0000256" key="6">
    <source>
        <dbReference type="ARBA" id="ARBA00023211"/>
    </source>
</evidence>
<evidence type="ECO:0000313" key="14">
    <source>
        <dbReference type="Proteomes" id="UP000594059"/>
    </source>
</evidence>
<dbReference type="InterPro" id="IPR013644">
    <property type="entry name" value="DXP_reductoisomerase_C"/>
</dbReference>
<feature type="binding site" evidence="9">
    <location>
        <position position="239"/>
    </location>
    <ligand>
        <name>Mn(2+)</name>
        <dbReference type="ChEBI" id="CHEBI:29035"/>
    </ligand>
</feature>
<feature type="binding site" evidence="9">
    <location>
        <position position="163"/>
    </location>
    <ligand>
        <name>1-deoxy-D-xylulose 5-phosphate</name>
        <dbReference type="ChEBI" id="CHEBI:57792"/>
    </ligand>
</feature>
<dbReference type="Pfam" id="PF02670">
    <property type="entry name" value="DXP_reductoisom"/>
    <property type="match status" value="1"/>
</dbReference>
<dbReference type="PIRSF" id="PIRSF006205">
    <property type="entry name" value="Dxp_reductismrs"/>
    <property type="match status" value="1"/>
</dbReference>
<feature type="binding site" evidence="9">
    <location>
        <position position="235"/>
    </location>
    <ligand>
        <name>1-deoxy-D-xylulose 5-phosphate</name>
        <dbReference type="ChEBI" id="CHEBI:57792"/>
    </ligand>
</feature>
<comment type="catalytic activity">
    <reaction evidence="8">
        <text>2-C-methyl-D-erythritol 4-phosphate + NADP(+) = 1-deoxy-D-xylulose 5-phosphate + NADPH + H(+)</text>
        <dbReference type="Rhea" id="RHEA:13717"/>
        <dbReference type="ChEBI" id="CHEBI:15378"/>
        <dbReference type="ChEBI" id="CHEBI:57783"/>
        <dbReference type="ChEBI" id="CHEBI:57792"/>
        <dbReference type="ChEBI" id="CHEBI:58262"/>
        <dbReference type="ChEBI" id="CHEBI:58349"/>
        <dbReference type="EC" id="1.1.1.267"/>
    </reaction>
    <physiologicalReaction direction="right-to-left" evidence="8">
        <dbReference type="Rhea" id="RHEA:13719"/>
    </physiologicalReaction>
</comment>
<feature type="binding site" evidence="9">
    <location>
        <position position="217"/>
    </location>
    <ligand>
        <name>1-deoxy-D-xylulose 5-phosphate</name>
        <dbReference type="ChEBI" id="CHEBI:57792"/>
    </ligand>
</feature>
<evidence type="ECO:0000256" key="1">
    <source>
        <dbReference type="ARBA" id="ARBA00005094"/>
    </source>
</evidence>
<evidence type="ECO:0000256" key="2">
    <source>
        <dbReference type="ARBA" id="ARBA00006825"/>
    </source>
</evidence>
<feature type="domain" description="DXP reductoisomerase C-terminal" evidence="12">
    <location>
        <begin position="279"/>
        <end position="396"/>
    </location>
</feature>
<dbReference type="InterPro" id="IPR013512">
    <property type="entry name" value="DXP_reductoisomerase_N"/>
</dbReference>
<evidence type="ECO:0000256" key="7">
    <source>
        <dbReference type="ARBA" id="ARBA00023229"/>
    </source>
</evidence>
<proteinExistence type="inferred from homology"/>
<feature type="domain" description="1-deoxy-D-xylulose 5-phosphate reductoisomerase C-terminal" evidence="11">
    <location>
        <begin position="157"/>
        <end position="247"/>
    </location>
</feature>
<evidence type="ECO:0000256" key="3">
    <source>
        <dbReference type="ARBA" id="ARBA00022723"/>
    </source>
</evidence>
<feature type="binding site" evidence="9">
    <location>
        <position position="163"/>
    </location>
    <ligand>
        <name>Mn(2+)</name>
        <dbReference type="ChEBI" id="CHEBI:29035"/>
    </ligand>
</feature>
<dbReference type="Gene3D" id="3.40.50.720">
    <property type="entry name" value="NAD(P)-binding Rossmann-like Domain"/>
    <property type="match status" value="1"/>
</dbReference>
<name>A0A7S6UEP5_9GAMM</name>
<feature type="binding site" evidence="9">
    <location>
        <position position="49"/>
    </location>
    <ligand>
        <name>NADPH</name>
        <dbReference type="ChEBI" id="CHEBI:57783"/>
    </ligand>
</feature>
<feature type="binding site" evidence="9">
    <location>
        <position position="230"/>
    </location>
    <ligand>
        <name>1-deoxy-D-xylulose 5-phosphate</name>
        <dbReference type="ChEBI" id="CHEBI:57792"/>
    </ligand>
</feature>
<dbReference type="Proteomes" id="UP000594059">
    <property type="component" value="Chromosome"/>
</dbReference>
<dbReference type="PANTHER" id="PTHR30525:SF0">
    <property type="entry name" value="1-DEOXY-D-XYLULOSE 5-PHOSPHATE REDUCTOISOMERASE, CHLOROPLASTIC"/>
    <property type="match status" value="1"/>
</dbReference>
<comment type="cofactor">
    <cofactor evidence="9">
        <name>Mg(2+)</name>
        <dbReference type="ChEBI" id="CHEBI:18420"/>
    </cofactor>
    <cofactor evidence="9">
        <name>Mn(2+)</name>
        <dbReference type="ChEBI" id="CHEBI:29035"/>
    </cofactor>
</comment>
<protein>
    <recommendedName>
        <fullName evidence="9">1-deoxy-D-xylulose 5-phosphate reductoisomerase</fullName>
        <shortName evidence="9">DXP reductoisomerase</shortName>
        <ecNumber evidence="9">1.1.1.267</ecNumber>
    </recommendedName>
    <alternativeName>
        <fullName evidence="9">1-deoxyxylulose-5-phosphate reductoisomerase</fullName>
    </alternativeName>
    <alternativeName>
        <fullName evidence="9">2-C-methyl-D-erythritol 4-phosphate synthase</fullName>
    </alternativeName>
</protein>
<sequence length="409" mass="42009">MDTVASSADFNRHDVAVLGATGSIGGSALDVIARHPQRLRATVLGAGRNVDALIELCRVHRPLHAVIDDADGFTALRDGLASAGLQTRAHAGAEAVSALAAGDDCDTVVAAIVGAAGLPSTLAAARAGKRLLLANKESLVLAGELLMAAARDGGATIVPIDSEHNAIFQCLPAPDRLAAGQASAGLARIILTASGGPFRGRSRASLADVSVEEAVKHPKWSMGPKISVDSATLMNKGLEVIEAHHLFGLPGKRIDVLVHPQSLVHSMVEFIDGSTLAQLGLPDMRTALAVGLGWPDRVESGVSGLDLLAQGGRLDFEKPDLEAFPCLQLAYDALAAGGTAPAVLNAANEVAVAAFLERRIGFLSIAALVADTLAALPAGPADSLEALEDVDQHARRQAIQGLAAHRMPA</sequence>
<dbReference type="UniPathway" id="UPA00056">
    <property type="reaction ID" value="UER00092"/>
</dbReference>
<dbReference type="InterPro" id="IPR003821">
    <property type="entry name" value="DXP_reductoisomerase"/>
</dbReference>
<dbReference type="RefSeq" id="WP_193983923.1">
    <property type="nucleotide sequence ID" value="NZ_CP063656.1"/>
</dbReference>
<dbReference type="NCBIfam" id="TIGR00243">
    <property type="entry name" value="Dxr"/>
    <property type="match status" value="1"/>
</dbReference>
<dbReference type="KEGG" id="lcic:INQ41_09380"/>
<comment type="similarity">
    <text evidence="2 9">Belongs to the DXR family.</text>
</comment>
<comment type="pathway">
    <text evidence="1 9">Isoprenoid biosynthesis; isopentenyl diphosphate biosynthesis via DXP pathway; isopentenyl diphosphate from 1-deoxy-D-xylulose 5-phosphate: step 1/6.</text>
</comment>
<organism evidence="13 14">
    <name type="scientific">Novilysobacter ciconiae</name>
    <dbReference type="NCBI Taxonomy" id="2781022"/>
    <lineage>
        <taxon>Bacteria</taxon>
        <taxon>Pseudomonadati</taxon>
        <taxon>Pseudomonadota</taxon>
        <taxon>Gammaproteobacteria</taxon>
        <taxon>Lysobacterales</taxon>
        <taxon>Lysobacteraceae</taxon>
        <taxon>Novilysobacter</taxon>
    </lineage>
</organism>
<dbReference type="GO" id="GO:0070402">
    <property type="term" value="F:NADPH binding"/>
    <property type="evidence" value="ECO:0007669"/>
    <property type="project" value="InterPro"/>
</dbReference>